<gene>
    <name evidence="3" type="ORF">GCM10012284_50680</name>
</gene>
<dbReference type="GO" id="GO:0016787">
    <property type="term" value="F:hydrolase activity"/>
    <property type="evidence" value="ECO:0007669"/>
    <property type="project" value="UniProtKB-KW"/>
</dbReference>
<dbReference type="EMBL" id="BMMX01000033">
    <property type="protein sequence ID" value="GGL09828.1"/>
    <property type="molecule type" value="Genomic_DNA"/>
</dbReference>
<dbReference type="InterPro" id="IPR001466">
    <property type="entry name" value="Beta-lactam-related"/>
</dbReference>
<evidence type="ECO:0000259" key="2">
    <source>
        <dbReference type="Pfam" id="PF00144"/>
    </source>
</evidence>
<dbReference type="AlphaFoldDB" id="A0A8J3C4N0"/>
<reference evidence="3" key="1">
    <citation type="journal article" date="2014" name="Int. J. Syst. Evol. Microbiol.">
        <title>Complete genome sequence of Corynebacterium casei LMG S-19264T (=DSM 44701T), isolated from a smear-ripened cheese.</title>
        <authorList>
            <consortium name="US DOE Joint Genome Institute (JGI-PGF)"/>
            <person name="Walter F."/>
            <person name="Albersmeier A."/>
            <person name="Kalinowski J."/>
            <person name="Ruckert C."/>
        </authorList>
    </citation>
    <scope>NUCLEOTIDE SEQUENCE</scope>
    <source>
        <strain evidence="3">CGMCC 4.7299</strain>
    </source>
</reference>
<protein>
    <submittedName>
        <fullName evidence="3">Serine hydrolase</fullName>
    </submittedName>
</protein>
<evidence type="ECO:0000313" key="3">
    <source>
        <dbReference type="EMBL" id="GGL09828.1"/>
    </source>
</evidence>
<dbReference type="InterPro" id="IPR050491">
    <property type="entry name" value="AmpC-like"/>
</dbReference>
<comment type="caution">
    <text evidence="3">The sequence shown here is derived from an EMBL/GenBank/DDBJ whole genome shotgun (WGS) entry which is preliminary data.</text>
</comment>
<feature type="signal peptide" evidence="1">
    <location>
        <begin position="1"/>
        <end position="34"/>
    </location>
</feature>
<dbReference type="PANTHER" id="PTHR46825:SF7">
    <property type="entry name" value="D-ALANYL-D-ALANINE CARBOXYPEPTIDASE"/>
    <property type="match status" value="1"/>
</dbReference>
<keyword evidence="4" id="KW-1185">Reference proteome</keyword>
<reference evidence="3" key="2">
    <citation type="submission" date="2020-09" db="EMBL/GenBank/DDBJ databases">
        <authorList>
            <person name="Sun Q."/>
            <person name="Zhou Y."/>
        </authorList>
    </citation>
    <scope>NUCLEOTIDE SEQUENCE</scope>
    <source>
        <strain evidence="3">CGMCC 4.7299</strain>
    </source>
</reference>
<evidence type="ECO:0000313" key="4">
    <source>
        <dbReference type="Proteomes" id="UP000656042"/>
    </source>
</evidence>
<dbReference type="Proteomes" id="UP000656042">
    <property type="component" value="Unassembled WGS sequence"/>
</dbReference>
<name>A0A8J3C4N0_9ACTN</name>
<dbReference type="InterPro" id="IPR012338">
    <property type="entry name" value="Beta-lactam/transpept-like"/>
</dbReference>
<organism evidence="3 4">
    <name type="scientific">Mangrovihabitans endophyticus</name>
    <dbReference type="NCBI Taxonomy" id="1751298"/>
    <lineage>
        <taxon>Bacteria</taxon>
        <taxon>Bacillati</taxon>
        <taxon>Actinomycetota</taxon>
        <taxon>Actinomycetes</taxon>
        <taxon>Micromonosporales</taxon>
        <taxon>Micromonosporaceae</taxon>
        <taxon>Mangrovihabitans</taxon>
    </lineage>
</organism>
<sequence length="412" mass="44229">MRRHRGRWGRVGRWGTAVAVTAAVVAGGAPPAVAAPPGDRGRQIHAAVDDLHALGITGVQGLARVDSVTTRARAGVGDLRRGTPVPLGGYFRMGSNTKTFVSVAVLQLVGEGRLSLDDTVDRWLPGVVTGNGNDGRTITVRQLLQHTSGLYNYTNDLAVVGSFAGYRAHRFDHYTAADVVALAMKHEPEFAPGTRWDYSNTNYVLAGMLIERVTGRAWATEVRARILQPLGLRHTLMPGDRPYLPVPHARAYQQWEPGGEMTDTTLFNATVADAAGSLITTPGDLARFWQALQRGRLLHPREMAAMHRTVLAESRQDSEPGSRYGLGIAYIPTRCGGYWSHGGDVLGVSTANAVSADGARVVVLSLTAQLADEEAGLAVRRRTSQLMEDVMCGHDGTAAGPDTVRSGWRDVA</sequence>
<keyword evidence="1" id="KW-0732">Signal</keyword>
<proteinExistence type="predicted"/>
<accession>A0A8J3C4N0</accession>
<dbReference type="Gene3D" id="3.40.710.10">
    <property type="entry name" value="DD-peptidase/beta-lactamase superfamily"/>
    <property type="match status" value="1"/>
</dbReference>
<evidence type="ECO:0000256" key="1">
    <source>
        <dbReference type="SAM" id="SignalP"/>
    </source>
</evidence>
<dbReference type="Pfam" id="PF00144">
    <property type="entry name" value="Beta-lactamase"/>
    <property type="match status" value="1"/>
</dbReference>
<keyword evidence="3" id="KW-0378">Hydrolase</keyword>
<feature type="domain" description="Beta-lactamase-related" evidence="2">
    <location>
        <begin position="54"/>
        <end position="371"/>
    </location>
</feature>
<dbReference type="PANTHER" id="PTHR46825">
    <property type="entry name" value="D-ALANYL-D-ALANINE-CARBOXYPEPTIDASE/ENDOPEPTIDASE AMPH"/>
    <property type="match status" value="1"/>
</dbReference>
<dbReference type="RefSeq" id="WP_189081814.1">
    <property type="nucleotide sequence ID" value="NZ_BMMX01000033.1"/>
</dbReference>
<feature type="chain" id="PRO_5035165064" evidence="1">
    <location>
        <begin position="35"/>
        <end position="412"/>
    </location>
</feature>
<dbReference type="SUPFAM" id="SSF56601">
    <property type="entry name" value="beta-lactamase/transpeptidase-like"/>
    <property type="match status" value="1"/>
</dbReference>